<sequence>MKKKDWQKDDIYIDCQPVNSKGDTLVGFDVVQHELSTIEKSGDKLDISGFLSNPLVGVLVGGIGLYAIIKVAQLGIGAMSSNNKK</sequence>
<keyword evidence="1" id="KW-1133">Transmembrane helix</keyword>
<keyword evidence="1" id="KW-0812">Transmembrane</keyword>
<name>A0A6C0BVN9_9ZZZZ</name>
<protein>
    <submittedName>
        <fullName evidence="2">Uncharacterized protein</fullName>
    </submittedName>
</protein>
<accession>A0A6C0BVN9</accession>
<organism evidence="2">
    <name type="scientific">viral metagenome</name>
    <dbReference type="NCBI Taxonomy" id="1070528"/>
    <lineage>
        <taxon>unclassified sequences</taxon>
        <taxon>metagenomes</taxon>
        <taxon>organismal metagenomes</taxon>
    </lineage>
</organism>
<feature type="transmembrane region" description="Helical" evidence="1">
    <location>
        <begin position="55"/>
        <end position="76"/>
    </location>
</feature>
<dbReference type="AlphaFoldDB" id="A0A6C0BVN9"/>
<evidence type="ECO:0000256" key="1">
    <source>
        <dbReference type="SAM" id="Phobius"/>
    </source>
</evidence>
<evidence type="ECO:0000313" key="2">
    <source>
        <dbReference type="EMBL" id="QHS95821.1"/>
    </source>
</evidence>
<keyword evidence="1" id="KW-0472">Membrane</keyword>
<reference evidence="2" key="1">
    <citation type="journal article" date="2020" name="Nature">
        <title>Giant virus diversity and host interactions through global metagenomics.</title>
        <authorList>
            <person name="Schulz F."/>
            <person name="Roux S."/>
            <person name="Paez-Espino D."/>
            <person name="Jungbluth S."/>
            <person name="Walsh D.A."/>
            <person name="Denef V.J."/>
            <person name="McMahon K.D."/>
            <person name="Konstantinidis K.T."/>
            <person name="Eloe-Fadrosh E.A."/>
            <person name="Kyrpides N.C."/>
            <person name="Woyke T."/>
        </authorList>
    </citation>
    <scope>NUCLEOTIDE SEQUENCE</scope>
    <source>
        <strain evidence="2">GVMAG-M-3300018868-6</strain>
    </source>
</reference>
<proteinExistence type="predicted"/>
<dbReference type="EMBL" id="MN739258">
    <property type="protein sequence ID" value="QHS95821.1"/>
    <property type="molecule type" value="Genomic_DNA"/>
</dbReference>